<sequence length="2084" mass="236822">MCVMMFCFSWIGNQGQVQNTFLKILCNTHPYMTNNLEAENAEFAAKKWVWVADPTVGFIKGFVVSEEGDNYTVNCGDENRVVKINDTDKVNPPKFNMASDMAELTFLSEAAVIANLASRYKSDMIYTYSGLFLVAINPYRSLPIYDKDTIRSYRNKHRDEVPPHIFAITDLAFQNMMEAHENQSILVTGESGAGKTENTKKVIQYLAAVAQEGKHASADDCTFEDKILQANPILEAFGNAQTVRNNNSSRFGKFIRIEFERAGAIAGAVIDWYLLEKSRVISQNSRERNYHVFYQLLSGASAELREQLLIKDSVNPADHSYLKGSNYEIPGVNDKAEFGVLQKSFQIMGFTDKEQHSIFQTLSAILHLGNIELAGEGTRGSGVNQARLVDISQAERLCHLLGISTQQFVTCLLHPKVKAGREWVQQNRSTEQVRFSLDSLAKSLYERTFGFIVDRINTCLQSGASDTQFIGVLDIAGFEIFQVNSFEQLCINYTNERLQQFFNHHMFVLEQEEYARENIEWKYVDFGHDLQPTIDLIEKPNPIGIFSCLDEDCVMPKASDKTFTEKLHQLWDKKSPKYKSSRLKQGFVLTHYAADVEYSTEGWLDKNKDPLNANVIELLVESSDSHIRCLFQEEAKEAARETSARGKGGKKGIFRTVAQKHKEQLNSLMTRLQATHPHFVRCIIPNHKKQPQSLDSLLVLDQLRCNGVLEGIRIARSGFPNRLPFSDFKSRYQVLVPMPQGFMDGQKACQHILSGLKMDTNLYRVGLTKVFFKSGVLAELEEQRESCVRDVIVRFQSLARGCMTRRKFLKAQHRHEAALIIKKNLSVYRHLKDNKWWKLYVKMRPLLATSKDIVERRAKDAEVKRLEKKMADIVETRDSLDERCRKAETELAKIEEKLTSERATAADKDEILRRSQEKEAELSAQLEEAYEDLDQLETQMEELLAAKKRADEQTDTLKKELDNGAKLLSKLESEKTDLATSMASIEKELAEATEKHSNRLTESESLNEQLSMIRNCVAMREAKIEELESRLEESEKELGSRLAAATSGFDSANRRIRELIRENKEVRDQLADLHATSFGYEKLVRKKEQEQAVLKADLDRHVKDLEDISRQKQSLETKHESVSAELAAANEEIKTLSANHEQLKQELETRRQESESEEKQKAAQMMLETEALKEELAKERRRRTVAESEASKTQNEVSRVKSELSAKSSEVEGLQKSKQSADKEVKRLQSQVEKAQAAQSAAERALSKVEADLKVAQDEAAHLTRQDKSRELSLKSQVESLRNESAKHRTLNEALTADAGSFKTRLDALATEKKALTSQIATLTSASGADKDQLAVLREAIDVKNNQLTKLRSQVEAETQARLAHVSQSSQEKQQSDDHVASLKRKLSELETVYSTGEKQRERMAREIEDLKHHNTQDHKSALSQERLVTELKAALEKERRERSETAVLRRKLQSQVDSLTETVELRTSQVTALNRAVLGPNKPLPSDPESLEKAISSTVDLATRLEESERRCKALQDGKQLAEEQFRSAKQRWSADTDNLSSRRSHEDINLTSYTSPSKTKRPLSVSAVSHLNRDSNGMDAKLKEKLAAAELALSQALAKNKLLAKEAEEARSRSHVSARDMSPERPSSKASISSKPDMNFQLEAERSRNRDLQEDLQLYRQRAEEYYGKIESAEIAILKSSRAEEFAKQRCQEAESERSQLLAERQKAETALIELQAEVRGLENQLEDKEMEVATLRRSHKRLETEQGRGLEGSKSELAELTKTLAAETKNVSSLRQQNMMLQQQTDAMKRQRELEQSEAKQWRDEHDRLAAQVHDLQQQAQADEKANSEAQKRVASLLSQVQNLRTTMDEIATDRDQLLKDKRALESRVSTMAVDLESLLKSHGETPLSRTSSQVSSTQLRTAEKSAADALAALERERRVMQTQKRESEQQTKELNLKILDLESRLLSSGGGDTEALRKRVSQLEKELQQQQSDMLADLKSSRGGDRQARELRDQLDQRDQLVKRLQEESAKSEAKVNRLVEAVEKAQGSESQYQVVARRAERESRELREKSLRLEKDLENWKSRLEAYVNNNSNFEPSFV</sequence>
<dbReference type="SUPFAM" id="SSF52540">
    <property type="entry name" value="P-loop containing nucleoside triphosphate hydrolases"/>
    <property type="match status" value="1"/>
</dbReference>
<dbReference type="eggNOG" id="KOG0161">
    <property type="taxonomic scope" value="Eukaryota"/>
</dbReference>
<dbReference type="OMA" id="DVRFLHK"/>
<dbReference type="FunFam" id="3.40.850.10:FF:000101">
    <property type="entry name" value="Slow myosin heavy chain 2"/>
    <property type="match status" value="1"/>
</dbReference>
<name>A0A1D8NNB1_YARLL</name>
<dbReference type="GO" id="GO:0000146">
    <property type="term" value="F:microfilament motor activity"/>
    <property type="evidence" value="ECO:0007669"/>
    <property type="project" value="TreeGrafter"/>
</dbReference>
<dbReference type="GO" id="GO:1902404">
    <property type="term" value="P:mitotic actomyosin contractile ring contraction"/>
    <property type="evidence" value="ECO:0007669"/>
    <property type="project" value="UniProtKB-ARBA"/>
</dbReference>
<dbReference type="InterPro" id="IPR004009">
    <property type="entry name" value="SH3_Myosin"/>
</dbReference>
<dbReference type="GeneID" id="2907876"/>
<dbReference type="VEuPathDB" id="FungiDB:YALI1_F17836g"/>
<dbReference type="SUPFAM" id="SSF57997">
    <property type="entry name" value="Tropomyosin"/>
    <property type="match status" value="1"/>
</dbReference>
<dbReference type="GO" id="GO:1903475">
    <property type="term" value="P:mitotic actomyosin contractile ring assembly"/>
    <property type="evidence" value="ECO:0007669"/>
    <property type="project" value="UniProtKB-ARBA"/>
</dbReference>
<dbReference type="GO" id="GO:0120104">
    <property type="term" value="C:mitotic actomyosin contractile ring, proximal layer"/>
    <property type="evidence" value="ECO:0007669"/>
    <property type="project" value="UniProtKB-ARBA"/>
</dbReference>
<feature type="domain" description="Myosin N-terminal SH3-like" evidence="13">
    <location>
        <begin position="44"/>
        <end position="92"/>
    </location>
</feature>
<dbReference type="GO" id="GO:0007015">
    <property type="term" value="P:actin filament organization"/>
    <property type="evidence" value="ECO:0007669"/>
    <property type="project" value="TreeGrafter"/>
</dbReference>
<dbReference type="GO" id="GO:0051015">
    <property type="term" value="F:actin filament binding"/>
    <property type="evidence" value="ECO:0007669"/>
    <property type="project" value="InterPro"/>
</dbReference>
<evidence type="ECO:0000256" key="2">
    <source>
        <dbReference type="ARBA" id="ARBA00022741"/>
    </source>
</evidence>
<feature type="region of interest" description="Disordered" evidence="11">
    <location>
        <begin position="1260"/>
        <end position="1286"/>
    </location>
</feature>
<feature type="region of interest" description="Disordered" evidence="11">
    <location>
        <begin position="1174"/>
        <end position="1227"/>
    </location>
</feature>
<dbReference type="InterPro" id="IPR008989">
    <property type="entry name" value="Myosin_S1_N"/>
</dbReference>
<evidence type="ECO:0000259" key="13">
    <source>
        <dbReference type="PROSITE" id="PS51844"/>
    </source>
</evidence>
<dbReference type="PROSITE" id="PS50096">
    <property type="entry name" value="IQ"/>
    <property type="match status" value="1"/>
</dbReference>
<keyword evidence="2 9" id="KW-0547">Nucleotide-binding</keyword>
<dbReference type="FunFam" id="1.10.10.820:FF:000001">
    <property type="entry name" value="Myosin heavy chain"/>
    <property type="match status" value="1"/>
</dbReference>
<dbReference type="FunFam" id="1.20.58.530:FF:000001">
    <property type="entry name" value="Myosin heavy chain"/>
    <property type="match status" value="1"/>
</dbReference>
<dbReference type="InterPro" id="IPR055914">
    <property type="entry name" value="DUF7491"/>
</dbReference>
<feature type="region of interest" description="Actin-binding" evidence="9">
    <location>
        <begin position="665"/>
        <end position="687"/>
    </location>
</feature>
<dbReference type="InterPro" id="IPR027417">
    <property type="entry name" value="P-loop_NTPase"/>
</dbReference>
<feature type="region of interest" description="Disordered" evidence="11">
    <location>
        <begin position="1530"/>
        <end position="1566"/>
    </location>
</feature>
<dbReference type="Pfam" id="PF00063">
    <property type="entry name" value="Myosin_head"/>
    <property type="match status" value="1"/>
</dbReference>
<keyword evidence="3 9" id="KW-0067">ATP-binding</keyword>
<dbReference type="InterPro" id="IPR036961">
    <property type="entry name" value="Kinesin_motor_dom_sf"/>
</dbReference>
<dbReference type="PROSITE" id="PS51844">
    <property type="entry name" value="SH3_LIKE"/>
    <property type="match status" value="1"/>
</dbReference>
<evidence type="ECO:0000256" key="10">
    <source>
        <dbReference type="SAM" id="Coils"/>
    </source>
</evidence>
<evidence type="ECO:0000259" key="12">
    <source>
        <dbReference type="PROSITE" id="PS51456"/>
    </source>
</evidence>
<dbReference type="EMBL" id="CP017558">
    <property type="protein sequence ID" value="AOW07126.1"/>
    <property type="molecule type" value="Genomic_DNA"/>
</dbReference>
<evidence type="ECO:0000256" key="3">
    <source>
        <dbReference type="ARBA" id="ARBA00022840"/>
    </source>
</evidence>
<dbReference type="Gene3D" id="3.40.850.10">
    <property type="entry name" value="Kinesin motor domain"/>
    <property type="match status" value="1"/>
</dbReference>
<feature type="coiled-coil region" evidence="10">
    <location>
        <begin position="1914"/>
        <end position="2075"/>
    </location>
</feature>
<feature type="region of interest" description="Disordered" evidence="11">
    <location>
        <begin position="1362"/>
        <end position="1382"/>
    </location>
</feature>
<feature type="domain" description="Myosin motor" evidence="12">
    <location>
        <begin position="96"/>
        <end position="785"/>
    </location>
</feature>
<dbReference type="Gene3D" id="1.20.5.340">
    <property type="match status" value="1"/>
</dbReference>
<protein>
    <recommendedName>
        <fullName evidence="16">Myosin motor domain-containing protein</fullName>
    </recommendedName>
</protein>
<dbReference type="Gene3D" id="2.30.30.360">
    <property type="entry name" value="Myosin S1 fragment, N-terminal"/>
    <property type="match status" value="1"/>
</dbReference>
<evidence type="ECO:0000256" key="11">
    <source>
        <dbReference type="SAM" id="MobiDB-lite"/>
    </source>
</evidence>
<dbReference type="VEuPathDB" id="FungiDB:YALI0_F13343g"/>
<dbReference type="Proteomes" id="UP000182444">
    <property type="component" value="Chromosome 1F"/>
</dbReference>
<feature type="binding site" evidence="9">
    <location>
        <begin position="189"/>
        <end position="196"/>
    </location>
    <ligand>
        <name>ATP</name>
        <dbReference type="ChEBI" id="CHEBI:30616"/>
    </ligand>
</feature>
<dbReference type="Gene3D" id="1.10.287.1490">
    <property type="match status" value="1"/>
</dbReference>
<evidence type="ECO:0000256" key="5">
    <source>
        <dbReference type="ARBA" id="ARBA00023123"/>
    </source>
</evidence>
<keyword evidence="4 10" id="KW-0175">Coiled coil</keyword>
<dbReference type="GO" id="GO:0005524">
    <property type="term" value="F:ATP binding"/>
    <property type="evidence" value="ECO:0007669"/>
    <property type="project" value="UniProtKB-UniRule"/>
</dbReference>
<dbReference type="Gene3D" id="1.10.10.820">
    <property type="match status" value="1"/>
</dbReference>
<feature type="region of interest" description="Disordered" evidence="11">
    <location>
        <begin position="1610"/>
        <end position="1649"/>
    </location>
</feature>
<evidence type="ECO:0000256" key="9">
    <source>
        <dbReference type="PROSITE-ProRule" id="PRU00782"/>
    </source>
</evidence>
<dbReference type="PROSITE" id="PS51456">
    <property type="entry name" value="MYOSIN_MOTOR"/>
    <property type="match status" value="1"/>
</dbReference>
<proteinExistence type="inferred from homology"/>
<dbReference type="CDD" id="cd01377">
    <property type="entry name" value="MYSc_class_II"/>
    <property type="match status" value="1"/>
</dbReference>
<dbReference type="Gene3D" id="1.20.120.720">
    <property type="entry name" value="Myosin VI head, motor domain, U50 subdomain"/>
    <property type="match status" value="1"/>
</dbReference>
<dbReference type="InterPro" id="IPR001609">
    <property type="entry name" value="Myosin_head_motor_dom-like"/>
</dbReference>
<dbReference type="PANTHER" id="PTHR13140">
    <property type="entry name" value="MYOSIN"/>
    <property type="match status" value="1"/>
</dbReference>
<dbReference type="Pfam" id="PF02736">
    <property type="entry name" value="Myosin_N"/>
    <property type="match status" value="1"/>
</dbReference>
<evidence type="ECO:0000313" key="14">
    <source>
        <dbReference type="EMBL" id="AOW07126.1"/>
    </source>
</evidence>
<keyword evidence="6 9" id="KW-0505">Motor protein</keyword>
<evidence type="ECO:0000256" key="4">
    <source>
        <dbReference type="ARBA" id="ARBA00023054"/>
    </source>
</evidence>
<dbReference type="PANTHER" id="PTHR13140:SF857">
    <property type="entry name" value="MYOSIN-11"/>
    <property type="match status" value="1"/>
</dbReference>
<dbReference type="Gene3D" id="1.20.58.530">
    <property type="match status" value="1"/>
</dbReference>
<dbReference type="RefSeq" id="XP_505369.3">
    <property type="nucleotide sequence ID" value="XM_505369.3"/>
</dbReference>
<dbReference type="KEGG" id="yli:2907876"/>
<feature type="compositionally biased region" description="Basic and acidic residues" evidence="11">
    <location>
        <begin position="1610"/>
        <end position="1629"/>
    </location>
</feature>
<dbReference type="GO" id="GO:0016020">
    <property type="term" value="C:membrane"/>
    <property type="evidence" value="ECO:0007669"/>
    <property type="project" value="TreeGrafter"/>
</dbReference>
<evidence type="ECO:0008006" key="16">
    <source>
        <dbReference type="Google" id="ProtNLM"/>
    </source>
</evidence>
<evidence type="ECO:0000256" key="7">
    <source>
        <dbReference type="ARBA" id="ARBA00023203"/>
    </source>
</evidence>
<keyword evidence="7 9" id="KW-0009">Actin-binding</keyword>
<accession>A0A1D8NNB1</accession>
<evidence type="ECO:0000313" key="15">
    <source>
        <dbReference type="Proteomes" id="UP000182444"/>
    </source>
</evidence>
<dbReference type="Gene3D" id="3.30.70.1590">
    <property type="match status" value="1"/>
</dbReference>
<comment type="subunit">
    <text evidence="8">Binds to cdc4 and rlc1.</text>
</comment>
<dbReference type="GO" id="GO:0016459">
    <property type="term" value="C:myosin complex"/>
    <property type="evidence" value="ECO:0007669"/>
    <property type="project" value="UniProtKB-KW"/>
</dbReference>
<dbReference type="Pfam" id="PF24319">
    <property type="entry name" value="DUF7491"/>
    <property type="match status" value="1"/>
</dbReference>
<organism evidence="14 15">
    <name type="scientific">Yarrowia lipolytica</name>
    <name type="common">Candida lipolytica</name>
    <dbReference type="NCBI Taxonomy" id="4952"/>
    <lineage>
        <taxon>Eukaryota</taxon>
        <taxon>Fungi</taxon>
        <taxon>Dikarya</taxon>
        <taxon>Ascomycota</taxon>
        <taxon>Saccharomycotina</taxon>
        <taxon>Dipodascomycetes</taxon>
        <taxon>Dipodascales</taxon>
        <taxon>Dipodascales incertae sedis</taxon>
        <taxon>Yarrowia</taxon>
    </lineage>
</organism>
<comment type="similarity">
    <text evidence="1 9">Belongs to the TRAFAC class myosin-kinesin ATPase superfamily. Myosin family.</text>
</comment>
<feature type="compositionally biased region" description="Basic and acidic residues" evidence="11">
    <location>
        <begin position="1198"/>
        <end position="1227"/>
    </location>
</feature>
<reference evidence="14 15" key="1">
    <citation type="journal article" date="2016" name="PLoS ONE">
        <title>Sequence Assembly of Yarrowia lipolytica Strain W29/CLIB89 Shows Transposable Element Diversity.</title>
        <authorList>
            <person name="Magnan C."/>
            <person name="Yu J."/>
            <person name="Chang I."/>
            <person name="Jahn E."/>
            <person name="Kanomata Y."/>
            <person name="Wu J."/>
            <person name="Zeller M."/>
            <person name="Oakes M."/>
            <person name="Baldi P."/>
            <person name="Sandmeyer S."/>
        </authorList>
    </citation>
    <scope>NUCLEOTIDE SEQUENCE [LARGE SCALE GENOMIC DNA]</scope>
    <source>
        <strain evidence="15">CLIB89(W29)</strain>
    </source>
</reference>
<evidence type="ECO:0000256" key="8">
    <source>
        <dbReference type="ARBA" id="ARBA00064372"/>
    </source>
</evidence>
<evidence type="ECO:0000256" key="6">
    <source>
        <dbReference type="ARBA" id="ARBA00023175"/>
    </source>
</evidence>
<feature type="compositionally biased region" description="Basic and acidic residues" evidence="11">
    <location>
        <begin position="1174"/>
        <end position="1190"/>
    </location>
</feature>
<feature type="compositionally biased region" description="Basic and acidic residues" evidence="11">
    <location>
        <begin position="1260"/>
        <end position="1273"/>
    </location>
</feature>
<gene>
    <name evidence="14" type="ORF">YALI1_F17836g</name>
</gene>
<dbReference type="Gene3D" id="4.10.270.10">
    <property type="entry name" value="Myosin, subunit A"/>
    <property type="match status" value="1"/>
</dbReference>
<evidence type="ECO:0000256" key="1">
    <source>
        <dbReference type="ARBA" id="ARBA00008314"/>
    </source>
</evidence>
<keyword evidence="5 9" id="KW-0518">Myosin</keyword>
<dbReference type="PRINTS" id="PR00193">
    <property type="entry name" value="MYOSINHEAVY"/>
</dbReference>
<dbReference type="SMART" id="SM00242">
    <property type="entry name" value="MYSc"/>
    <property type="match status" value="1"/>
</dbReference>